<dbReference type="AlphaFoldDB" id="U3AWG5"/>
<sequence>MQKKTEEYLTSIGWSSERMVELPEEYSAYSINDNIKSILRNIYGLTLISKTGQKRILRLTSRNFDCSKRDVQEMIEDYKLPLDLYPIGSLSELGGYLYLDKNGDFYYLDGEICFLGSNLDEFLETMVFYERDMIGIDEPEPCCCVNYPEEIKSQLTPSQRLTYYNSKTPAPWLYDIELGLIPL</sequence>
<comment type="caution">
    <text evidence="1">The sequence shown here is derived from an EMBL/GenBank/DDBJ whole genome shotgun (WGS) entry which is preliminary data.</text>
</comment>
<proteinExistence type="predicted"/>
<evidence type="ECO:0008006" key="3">
    <source>
        <dbReference type="Google" id="ProtNLM"/>
    </source>
</evidence>
<dbReference type="SUPFAM" id="SSF160631">
    <property type="entry name" value="SMI1/KNR4-like"/>
    <property type="match status" value="1"/>
</dbReference>
<dbReference type="RefSeq" id="WP_021711829.1">
    <property type="nucleotide sequence ID" value="NZ_BATL01000123.1"/>
</dbReference>
<reference evidence="1 2" key="1">
    <citation type="submission" date="2013-09" db="EMBL/GenBank/DDBJ databases">
        <title>Whole genome shotgun sequence of Vibrio azureus NBRC 104587.</title>
        <authorList>
            <person name="Isaki S."/>
            <person name="Hosoyama A."/>
            <person name="Numata M."/>
            <person name="Hashimoto M."/>
            <person name="Hosoyama Y."/>
            <person name="Tsuchikane K."/>
            <person name="Noguchi M."/>
            <person name="Hirakata S."/>
            <person name="Ichikawa N."/>
            <person name="Ohji S."/>
            <person name="Yamazoe A."/>
            <person name="Fujita N."/>
        </authorList>
    </citation>
    <scope>NUCLEOTIDE SEQUENCE [LARGE SCALE GENOMIC DNA]</scope>
    <source>
        <strain evidence="1 2">NBRC 104587</strain>
    </source>
</reference>
<protein>
    <recommendedName>
        <fullName evidence="3">Knr4/Smi1-like domain-containing protein</fullName>
    </recommendedName>
</protein>
<organism evidence="1 2">
    <name type="scientific">Vibrio azureus NBRC 104587</name>
    <dbReference type="NCBI Taxonomy" id="1219077"/>
    <lineage>
        <taxon>Bacteria</taxon>
        <taxon>Pseudomonadati</taxon>
        <taxon>Pseudomonadota</taxon>
        <taxon>Gammaproteobacteria</taxon>
        <taxon>Vibrionales</taxon>
        <taxon>Vibrionaceae</taxon>
        <taxon>Vibrio</taxon>
    </lineage>
</organism>
<name>U3AWG5_9VIBR</name>
<dbReference type="EMBL" id="BATL01000123">
    <property type="protein sequence ID" value="GAD78095.1"/>
    <property type="molecule type" value="Genomic_DNA"/>
</dbReference>
<keyword evidence="2" id="KW-1185">Reference proteome</keyword>
<gene>
    <name evidence="1" type="ORF">VAZ01S_123_00030</name>
</gene>
<dbReference type="InterPro" id="IPR037883">
    <property type="entry name" value="Knr4/Smi1-like_sf"/>
</dbReference>
<dbReference type="Proteomes" id="UP000016567">
    <property type="component" value="Unassembled WGS sequence"/>
</dbReference>
<accession>U3AWG5</accession>
<dbReference type="InterPro" id="IPR025850">
    <property type="entry name" value="SUKH-3"/>
</dbReference>
<evidence type="ECO:0000313" key="2">
    <source>
        <dbReference type="Proteomes" id="UP000016567"/>
    </source>
</evidence>
<evidence type="ECO:0000313" key="1">
    <source>
        <dbReference type="EMBL" id="GAD78095.1"/>
    </source>
</evidence>
<dbReference type="Pfam" id="PF14433">
    <property type="entry name" value="SUKH-3"/>
    <property type="match status" value="1"/>
</dbReference>